<evidence type="ECO:0000259" key="2">
    <source>
        <dbReference type="Pfam" id="PF14238"/>
    </source>
</evidence>
<dbReference type="AlphaFoldDB" id="A0A839JX49"/>
<protein>
    <submittedName>
        <fullName evidence="3">DUF4340 domain-containing protein</fullName>
    </submittedName>
</protein>
<feature type="domain" description="DUF4340" evidence="2">
    <location>
        <begin position="75"/>
        <end position="208"/>
    </location>
</feature>
<evidence type="ECO:0000313" key="3">
    <source>
        <dbReference type="EMBL" id="MBB2181976.1"/>
    </source>
</evidence>
<keyword evidence="1" id="KW-0812">Transmembrane</keyword>
<dbReference type="InterPro" id="IPR025641">
    <property type="entry name" value="DUF4340"/>
</dbReference>
<sequence length="499" mass="56860">MTKRKRRNAVTLVSLLLVLVALIAFYFWYMNRDTDSTEDQDNNISLATLDPEQITSLRYKAKDADLTLIKEGELWKSEEQPDRPINQDHVESIINTVKVVNASRIISETTENLQDYGLDNPAAYVCATQKDGVTLTIQIGNRVSTKDGYYAMVNEDGKIYLLPTSYGSGLQYNDIDMTAVDETISFASEDIYYLKVDNRDGEDYEFVYDTNNSFDKTDSLYPWLIKQPYDEGYTADTSDLMELFGNYTSFDFGTCVDYSGKEFGKYGLEEPSHTIDIGYYETRTEALPTPEVDENTGEEITQKTYKDEKSLTLYIGNTDGNGNYYVRKEGSNLVQTMKEDTINKMLQVDVFSVINTFVCLPNIDTVDRISADIEGKSYVMEIKRSKDKDEEGKEITKATYYYNGEEVEEGVFKDVYQEVVSAQYDAEMKKDMGIGQGKPYLTISYQLNDENKTIKTASYFPYDDSFYAVDSGHGIRFLADKRKIDDIAAAIINFKTTEE</sequence>
<keyword evidence="1" id="KW-0472">Membrane</keyword>
<organism evidence="3 4">
    <name type="scientific">Variimorphobacter saccharofermentans</name>
    <dbReference type="NCBI Taxonomy" id="2755051"/>
    <lineage>
        <taxon>Bacteria</taxon>
        <taxon>Bacillati</taxon>
        <taxon>Bacillota</taxon>
        <taxon>Clostridia</taxon>
        <taxon>Lachnospirales</taxon>
        <taxon>Lachnospiraceae</taxon>
        <taxon>Variimorphobacter</taxon>
    </lineage>
</organism>
<dbReference type="Pfam" id="PF14238">
    <property type="entry name" value="DUF4340"/>
    <property type="match status" value="2"/>
</dbReference>
<keyword evidence="4" id="KW-1185">Reference proteome</keyword>
<dbReference type="EMBL" id="JACEGA010000001">
    <property type="protein sequence ID" value="MBB2181976.1"/>
    <property type="molecule type" value="Genomic_DNA"/>
</dbReference>
<evidence type="ECO:0000313" key="4">
    <source>
        <dbReference type="Proteomes" id="UP000574276"/>
    </source>
</evidence>
<gene>
    <name evidence="3" type="ORF">H0486_03690</name>
</gene>
<proteinExistence type="predicted"/>
<keyword evidence="1" id="KW-1133">Transmembrane helix</keyword>
<name>A0A839JX49_9FIRM</name>
<evidence type="ECO:0000256" key="1">
    <source>
        <dbReference type="SAM" id="Phobius"/>
    </source>
</evidence>
<dbReference type="Proteomes" id="UP000574276">
    <property type="component" value="Unassembled WGS sequence"/>
</dbReference>
<feature type="domain" description="DUF4340" evidence="2">
    <location>
        <begin position="230"/>
        <end position="423"/>
    </location>
</feature>
<feature type="transmembrane region" description="Helical" evidence="1">
    <location>
        <begin position="9"/>
        <end position="29"/>
    </location>
</feature>
<dbReference type="RefSeq" id="WP_228351712.1">
    <property type="nucleotide sequence ID" value="NZ_JACEGA010000001.1"/>
</dbReference>
<reference evidence="3 4" key="1">
    <citation type="submission" date="2020-07" db="EMBL/GenBank/DDBJ databases">
        <title>Characterization and genome sequencing of isolate MD1, a novel member within the family Lachnospiraceae.</title>
        <authorList>
            <person name="Rettenmaier R."/>
            <person name="Di Bello L."/>
            <person name="Zinser C."/>
            <person name="Scheitz K."/>
            <person name="Liebl W."/>
            <person name="Zverlov V."/>
        </authorList>
    </citation>
    <scope>NUCLEOTIDE SEQUENCE [LARGE SCALE GENOMIC DNA]</scope>
    <source>
        <strain evidence="3 4">MD1</strain>
    </source>
</reference>
<accession>A0A839JX49</accession>
<comment type="caution">
    <text evidence="3">The sequence shown here is derived from an EMBL/GenBank/DDBJ whole genome shotgun (WGS) entry which is preliminary data.</text>
</comment>